<proteinExistence type="predicted"/>
<sequence>MEKPYSPASERNRAPILAQLREWFADRRHVLEIGSGTGQHAAHFAQAMPHLIWQSSDRAEHLPGIRLWLDAAALPNAPAPLQLDVTGSWPQWRYDAVFSANTLHIMAWHEVQQMFAALPQVTTDDACVAIYGPFNRDGQFTSDSNAAFDRELKMRAPHMGIRDAAAVDELAATAGFELAEDVAMPANNYLRLWRRRSA</sequence>
<dbReference type="Gene3D" id="3.40.50.150">
    <property type="entry name" value="Vaccinia Virus protein VP39"/>
    <property type="match status" value="1"/>
</dbReference>
<dbReference type="InterPro" id="IPR029063">
    <property type="entry name" value="SAM-dependent_MTases_sf"/>
</dbReference>
<reference evidence="1 2" key="1">
    <citation type="submission" date="2020-09" db="EMBL/GenBank/DDBJ databases">
        <title>Dyella sp. 7MK23 isolated from forest soil.</title>
        <authorList>
            <person name="Fu J."/>
        </authorList>
    </citation>
    <scope>NUCLEOTIDE SEQUENCE [LARGE SCALE GENOMIC DNA]</scope>
    <source>
        <strain evidence="1 2">7MK23</strain>
    </source>
</reference>
<evidence type="ECO:0000313" key="1">
    <source>
        <dbReference type="EMBL" id="MBE1160269.1"/>
    </source>
</evidence>
<dbReference type="Pfam" id="PF06080">
    <property type="entry name" value="DUF938"/>
    <property type="match status" value="1"/>
</dbReference>
<dbReference type="SUPFAM" id="SSF53335">
    <property type="entry name" value="S-adenosyl-L-methionine-dependent methyltransferases"/>
    <property type="match status" value="1"/>
</dbReference>
<dbReference type="EMBL" id="JACZZA010000003">
    <property type="protein sequence ID" value="MBE1160269.1"/>
    <property type="molecule type" value="Genomic_DNA"/>
</dbReference>
<evidence type="ECO:0000313" key="2">
    <source>
        <dbReference type="Proteomes" id="UP000651010"/>
    </source>
</evidence>
<organism evidence="1 2">
    <name type="scientific">Dyella acidiphila</name>
    <dbReference type="NCBI Taxonomy" id="2775866"/>
    <lineage>
        <taxon>Bacteria</taxon>
        <taxon>Pseudomonadati</taxon>
        <taxon>Pseudomonadota</taxon>
        <taxon>Gammaproteobacteria</taxon>
        <taxon>Lysobacterales</taxon>
        <taxon>Rhodanobacteraceae</taxon>
        <taxon>Dyella</taxon>
    </lineage>
</organism>
<keyword evidence="2" id="KW-1185">Reference proteome</keyword>
<dbReference type="PANTHER" id="PTHR20974:SF0">
    <property type="entry name" value="UPF0585 PROTEIN CG18661"/>
    <property type="match status" value="1"/>
</dbReference>
<protein>
    <submittedName>
        <fullName evidence="1">DUF938 domain-containing protein</fullName>
    </submittedName>
</protein>
<dbReference type="PANTHER" id="PTHR20974">
    <property type="entry name" value="UPF0585 PROTEIN CG18661"/>
    <property type="match status" value="1"/>
</dbReference>
<comment type="caution">
    <text evidence="1">The sequence shown here is derived from an EMBL/GenBank/DDBJ whole genome shotgun (WGS) entry which is preliminary data.</text>
</comment>
<dbReference type="InterPro" id="IPR010342">
    <property type="entry name" value="DUF938"/>
</dbReference>
<accession>A0ABR9G8D2</accession>
<dbReference type="Proteomes" id="UP000651010">
    <property type="component" value="Unassembled WGS sequence"/>
</dbReference>
<gene>
    <name evidence="1" type="ORF">IGX34_07705</name>
</gene>
<name>A0ABR9G8D2_9GAMM</name>
<dbReference type="RefSeq" id="WP_192555273.1">
    <property type="nucleotide sequence ID" value="NZ_JACZZA010000003.1"/>
</dbReference>